<gene>
    <name evidence="10" type="ORF">FHP29_04205</name>
</gene>
<comment type="cofactor">
    <cofactor evidence="1">
        <name>FAD</name>
        <dbReference type="ChEBI" id="CHEBI:57692"/>
    </cofactor>
</comment>
<evidence type="ECO:0000256" key="2">
    <source>
        <dbReference type="ARBA" id="ARBA00022630"/>
    </source>
</evidence>
<keyword evidence="7" id="KW-0408">Iron</keyword>
<dbReference type="PANTHER" id="PTHR47354:SF6">
    <property type="entry name" value="NADH OXIDOREDUCTASE HCR"/>
    <property type="match status" value="1"/>
</dbReference>
<keyword evidence="6" id="KW-0560">Oxidoreductase</keyword>
<dbReference type="InterPro" id="IPR036010">
    <property type="entry name" value="2Fe-2S_ferredoxin-like_sf"/>
</dbReference>
<dbReference type="InterPro" id="IPR012675">
    <property type="entry name" value="Beta-grasp_dom_sf"/>
</dbReference>
<dbReference type="OrthoDB" id="9796486at2"/>
<reference evidence="10 11" key="1">
    <citation type="journal article" date="2016" name="Int. J. Syst. Evol. Microbiol.">
        <title>Nocardioides albidus sp. nov., an actinobacterium isolated from garden soil.</title>
        <authorList>
            <person name="Singh H."/>
            <person name="Du J."/>
            <person name="Trinh H."/>
            <person name="Won K."/>
            <person name="Yang J.E."/>
            <person name="Yin C."/>
            <person name="Kook M."/>
            <person name="Yi T.H."/>
        </authorList>
    </citation>
    <scope>NUCLEOTIDE SEQUENCE [LARGE SCALE GENOMIC DNA]</scope>
    <source>
        <strain evidence="10 11">CCTCC AB 2015297</strain>
    </source>
</reference>
<dbReference type="SUPFAM" id="SSF52343">
    <property type="entry name" value="Ferredoxin reductase-like, C-terminal NADP-linked domain"/>
    <property type="match status" value="1"/>
</dbReference>
<dbReference type="InterPro" id="IPR001041">
    <property type="entry name" value="2Fe-2S_ferredoxin-type"/>
</dbReference>
<dbReference type="Pfam" id="PF00175">
    <property type="entry name" value="NAD_binding_1"/>
    <property type="match status" value="1"/>
</dbReference>
<accession>A0A5C4WD87</accession>
<dbReference type="GO" id="GO:0051537">
    <property type="term" value="F:2 iron, 2 sulfur cluster binding"/>
    <property type="evidence" value="ECO:0007669"/>
    <property type="project" value="UniProtKB-KW"/>
</dbReference>
<dbReference type="InterPro" id="IPR017927">
    <property type="entry name" value="FAD-bd_FR_type"/>
</dbReference>
<evidence type="ECO:0000256" key="1">
    <source>
        <dbReference type="ARBA" id="ARBA00001974"/>
    </source>
</evidence>
<evidence type="ECO:0000313" key="11">
    <source>
        <dbReference type="Proteomes" id="UP000313231"/>
    </source>
</evidence>
<dbReference type="InterPro" id="IPR017938">
    <property type="entry name" value="Riboflavin_synthase-like_b-brl"/>
</dbReference>
<evidence type="ECO:0000256" key="6">
    <source>
        <dbReference type="ARBA" id="ARBA00023002"/>
    </source>
</evidence>
<dbReference type="EMBL" id="VDMP01000016">
    <property type="protein sequence ID" value="TNM46131.1"/>
    <property type="molecule type" value="Genomic_DNA"/>
</dbReference>
<feature type="domain" description="FAD-binding FR-type" evidence="9">
    <location>
        <begin position="70"/>
        <end position="173"/>
    </location>
</feature>
<keyword evidence="11" id="KW-1185">Reference proteome</keyword>
<dbReference type="GO" id="GO:0016491">
    <property type="term" value="F:oxidoreductase activity"/>
    <property type="evidence" value="ECO:0007669"/>
    <property type="project" value="UniProtKB-KW"/>
</dbReference>
<evidence type="ECO:0000259" key="9">
    <source>
        <dbReference type="PROSITE" id="PS51384"/>
    </source>
</evidence>
<evidence type="ECO:0000256" key="5">
    <source>
        <dbReference type="ARBA" id="ARBA00022827"/>
    </source>
</evidence>
<dbReference type="Gene3D" id="3.10.20.30">
    <property type="match status" value="1"/>
</dbReference>
<dbReference type="GO" id="GO:0046872">
    <property type="term" value="F:metal ion binding"/>
    <property type="evidence" value="ECO:0007669"/>
    <property type="project" value="UniProtKB-KW"/>
</dbReference>
<sequence>MLSLQAKSRCCGARHNDVRSLSREEKKLVEIAARPQVSALRRVVSRVGRTLTTPLLPDDYFEMLSSRWATRELRAEVIAVRRETPDTTTIVLRPAAAWPGHAAGQYLRLGVHIDGIRHWRAYTITSDDAHPDGLLSVTVKRVDGGRVSPWIATSCRPGDTVYLGEAEGTFVVPDPAPERILMLTAGSGITPIWSLLRSLSRADGVRDVVHVHCCRDEEDFIFAADLLAAGEHHDGYRLLPHYRSERERLTPADLDGLVPDWAERTTFLSGPSAMIDAFAAHWTEYGDRSLLHLERFQPVIGGDATTTPGSGGTIRFRMTEFEAESDGRTSILEAGEATGHALPHGCRMGVCHTCKCTLVSGRVRDLRTGEVLGDPGELIRTCVTAPEGPVELDEGHVVMRGTNARSIR</sequence>
<dbReference type="Pfam" id="PF00970">
    <property type="entry name" value="FAD_binding_6"/>
    <property type="match status" value="1"/>
</dbReference>
<protein>
    <submittedName>
        <fullName evidence="10">Ferredoxin reductase</fullName>
    </submittedName>
</protein>
<keyword evidence="3" id="KW-0001">2Fe-2S</keyword>
<comment type="caution">
    <text evidence="10">The sequence shown here is derived from an EMBL/GenBank/DDBJ whole genome shotgun (WGS) entry which is preliminary data.</text>
</comment>
<dbReference type="CDD" id="cd00207">
    <property type="entry name" value="fer2"/>
    <property type="match status" value="1"/>
</dbReference>
<keyword evidence="8" id="KW-0411">Iron-sulfur</keyword>
<evidence type="ECO:0000256" key="4">
    <source>
        <dbReference type="ARBA" id="ARBA00022723"/>
    </source>
</evidence>
<dbReference type="InterPro" id="IPR008333">
    <property type="entry name" value="Cbr1-like_FAD-bd_dom"/>
</dbReference>
<dbReference type="PANTHER" id="PTHR47354">
    <property type="entry name" value="NADH OXIDOREDUCTASE HCR"/>
    <property type="match status" value="1"/>
</dbReference>
<keyword evidence="5" id="KW-0274">FAD</keyword>
<dbReference type="Pfam" id="PF00111">
    <property type="entry name" value="Fer2"/>
    <property type="match status" value="1"/>
</dbReference>
<dbReference type="SUPFAM" id="SSF63380">
    <property type="entry name" value="Riboflavin synthase domain-like"/>
    <property type="match status" value="1"/>
</dbReference>
<dbReference type="CDD" id="cd06216">
    <property type="entry name" value="FNR_iron_sulfur_binding_2"/>
    <property type="match status" value="1"/>
</dbReference>
<dbReference type="Gene3D" id="3.40.50.80">
    <property type="entry name" value="Nucleotide-binding domain of ferredoxin-NADP reductase (FNR) module"/>
    <property type="match status" value="1"/>
</dbReference>
<dbReference type="InterPro" id="IPR039261">
    <property type="entry name" value="FNR_nucleotide-bd"/>
</dbReference>
<evidence type="ECO:0000256" key="7">
    <source>
        <dbReference type="ARBA" id="ARBA00023004"/>
    </source>
</evidence>
<dbReference type="Gene3D" id="2.40.30.10">
    <property type="entry name" value="Translation factors"/>
    <property type="match status" value="1"/>
</dbReference>
<dbReference type="InterPro" id="IPR050415">
    <property type="entry name" value="MRET"/>
</dbReference>
<evidence type="ECO:0000313" key="10">
    <source>
        <dbReference type="EMBL" id="TNM46131.1"/>
    </source>
</evidence>
<evidence type="ECO:0000256" key="8">
    <source>
        <dbReference type="ARBA" id="ARBA00023014"/>
    </source>
</evidence>
<keyword evidence="4" id="KW-0479">Metal-binding</keyword>
<proteinExistence type="predicted"/>
<dbReference type="PROSITE" id="PS51384">
    <property type="entry name" value="FAD_FR"/>
    <property type="match status" value="1"/>
</dbReference>
<organism evidence="10 11">
    <name type="scientific">Nocardioides albidus</name>
    <dbReference type="NCBI Taxonomy" id="1517589"/>
    <lineage>
        <taxon>Bacteria</taxon>
        <taxon>Bacillati</taxon>
        <taxon>Actinomycetota</taxon>
        <taxon>Actinomycetes</taxon>
        <taxon>Propionibacteriales</taxon>
        <taxon>Nocardioidaceae</taxon>
        <taxon>Nocardioides</taxon>
    </lineage>
</organism>
<keyword evidence="2" id="KW-0285">Flavoprotein</keyword>
<dbReference type="InterPro" id="IPR001433">
    <property type="entry name" value="OxRdtase_FAD/NAD-bd"/>
</dbReference>
<evidence type="ECO:0000256" key="3">
    <source>
        <dbReference type="ARBA" id="ARBA00022714"/>
    </source>
</evidence>
<dbReference type="SUPFAM" id="SSF54292">
    <property type="entry name" value="2Fe-2S ferredoxin-like"/>
    <property type="match status" value="1"/>
</dbReference>
<name>A0A5C4WD87_9ACTN</name>
<dbReference type="AlphaFoldDB" id="A0A5C4WD87"/>
<dbReference type="Proteomes" id="UP000313231">
    <property type="component" value="Unassembled WGS sequence"/>
</dbReference>